<evidence type="ECO:0000313" key="2">
    <source>
        <dbReference type="Proteomes" id="UP000182258"/>
    </source>
</evidence>
<evidence type="ECO:0000313" key="1">
    <source>
        <dbReference type="EMBL" id="SFC24978.1"/>
    </source>
</evidence>
<organism evidence="1 2">
    <name type="scientific">Devosia psychrophila</name>
    <dbReference type="NCBI Taxonomy" id="728005"/>
    <lineage>
        <taxon>Bacteria</taxon>
        <taxon>Pseudomonadati</taxon>
        <taxon>Pseudomonadota</taxon>
        <taxon>Alphaproteobacteria</taxon>
        <taxon>Hyphomicrobiales</taxon>
        <taxon>Devosiaceae</taxon>
        <taxon>Devosia</taxon>
    </lineage>
</organism>
<proteinExistence type="predicted"/>
<protein>
    <submittedName>
        <fullName evidence="1">Uncharacterized protein</fullName>
    </submittedName>
</protein>
<dbReference type="Proteomes" id="UP000182258">
    <property type="component" value="Unassembled WGS sequence"/>
</dbReference>
<reference evidence="1 2" key="1">
    <citation type="submission" date="2016-10" db="EMBL/GenBank/DDBJ databases">
        <authorList>
            <person name="de Groot N.N."/>
        </authorList>
    </citation>
    <scope>NUCLEOTIDE SEQUENCE [LARGE SCALE GENOMIC DNA]</scope>
    <source>
        <strain evidence="1 2">CGMCC 1.10210</strain>
    </source>
</reference>
<sequence>MSTFVVHDKKGHGVIALTEIIRTSRNLLTGSKLSKFAFWMVCGLMMPEQAGCWPK</sequence>
<gene>
    <name evidence="1" type="ORF">SAMN04488059_103151</name>
</gene>
<dbReference type="AlphaFoldDB" id="A0A1I1HSM8"/>
<accession>A0A1I1HSM8</accession>
<name>A0A1I1HSM8_9HYPH</name>
<dbReference type="EMBL" id="FOMB01000003">
    <property type="protein sequence ID" value="SFC24978.1"/>
    <property type="molecule type" value="Genomic_DNA"/>
</dbReference>